<protein>
    <submittedName>
        <fullName evidence="3">Uncharacterized protein</fullName>
    </submittedName>
</protein>
<accession>A0A5P2X5V1</accession>
<proteinExistence type="predicted"/>
<dbReference type="KEGG" id="sspb:CP982_07875"/>
<dbReference type="Proteomes" id="UP000326505">
    <property type="component" value="Chromosome"/>
</dbReference>
<feature type="compositionally biased region" description="Basic and acidic residues" evidence="1">
    <location>
        <begin position="44"/>
        <end position="54"/>
    </location>
</feature>
<dbReference type="AlphaFoldDB" id="A0A5P2X5V1"/>
<evidence type="ECO:0000313" key="3">
    <source>
        <dbReference type="EMBL" id="QEV58649.1"/>
    </source>
</evidence>
<keyword evidence="2" id="KW-1133">Transmembrane helix</keyword>
<evidence type="ECO:0000256" key="1">
    <source>
        <dbReference type="SAM" id="MobiDB-lite"/>
    </source>
</evidence>
<keyword evidence="2" id="KW-0812">Transmembrane</keyword>
<evidence type="ECO:0000313" key="4">
    <source>
        <dbReference type="Proteomes" id="UP000326505"/>
    </source>
</evidence>
<feature type="region of interest" description="Disordered" evidence="1">
    <location>
        <begin position="44"/>
        <end position="75"/>
    </location>
</feature>
<feature type="compositionally biased region" description="Polar residues" evidence="1">
    <location>
        <begin position="60"/>
        <end position="70"/>
    </location>
</feature>
<feature type="transmembrane region" description="Helical" evidence="2">
    <location>
        <begin position="20"/>
        <end position="42"/>
    </location>
</feature>
<reference evidence="3 4" key="1">
    <citation type="submission" date="2017-09" db="EMBL/GenBank/DDBJ databases">
        <authorList>
            <person name="Lee N."/>
            <person name="Cho B.-K."/>
        </authorList>
    </citation>
    <scope>NUCLEOTIDE SEQUENCE [LARGE SCALE GENOMIC DNA]</scope>
    <source>
        <strain evidence="3 4">ATCC 27465</strain>
    </source>
</reference>
<keyword evidence="2" id="KW-0472">Membrane</keyword>
<evidence type="ECO:0000256" key="2">
    <source>
        <dbReference type="SAM" id="Phobius"/>
    </source>
</evidence>
<sequence length="94" mass="10396">MSRFPPQPQPPLQKKSRTNAVIIGSAAAVIAAVVATGVFIVNSRDDDKKAERTAKPRCSVWTTPSPTATRWRSACRNSRVAGRVRLLPRRTRRT</sequence>
<gene>
    <name evidence="3" type="ORF">CP982_07875</name>
</gene>
<name>A0A5P2X5V1_STRST</name>
<organism evidence="3 4">
    <name type="scientific">Streptomyces spectabilis</name>
    <dbReference type="NCBI Taxonomy" id="68270"/>
    <lineage>
        <taxon>Bacteria</taxon>
        <taxon>Bacillati</taxon>
        <taxon>Actinomycetota</taxon>
        <taxon>Actinomycetes</taxon>
        <taxon>Kitasatosporales</taxon>
        <taxon>Streptomycetaceae</taxon>
        <taxon>Streptomyces</taxon>
    </lineage>
</organism>
<dbReference type="EMBL" id="CP023690">
    <property type="protein sequence ID" value="QEV58649.1"/>
    <property type="molecule type" value="Genomic_DNA"/>
</dbReference>